<evidence type="ECO:0000313" key="6">
    <source>
        <dbReference type="Proteomes" id="UP001178888"/>
    </source>
</evidence>
<dbReference type="Gene3D" id="3.40.50.2300">
    <property type="match status" value="1"/>
</dbReference>
<dbReference type="Pfam" id="PF00072">
    <property type="entry name" value="Response_reg"/>
    <property type="match status" value="1"/>
</dbReference>
<comment type="caution">
    <text evidence="4">The sequence shown here is derived from an EMBL/GenBank/DDBJ whole genome shotgun (WGS) entry which is preliminary data.</text>
</comment>
<gene>
    <name evidence="4" type="ORF">E2K98_17210</name>
    <name evidence="3" type="ORF">RCG21_06310</name>
</gene>
<name>A0A4R5VN25_9BACI</name>
<feature type="modified residue" description="4-aspartylphosphate" evidence="1">
    <location>
        <position position="54"/>
    </location>
</feature>
<evidence type="ECO:0000313" key="4">
    <source>
        <dbReference type="EMBL" id="TDK59671.1"/>
    </source>
</evidence>
<dbReference type="SUPFAM" id="SSF52172">
    <property type="entry name" value="CheY-like"/>
    <property type="match status" value="1"/>
</dbReference>
<keyword evidence="1" id="KW-0597">Phosphoprotein</keyword>
<dbReference type="RefSeq" id="WP_133336239.1">
    <property type="nucleotide sequence ID" value="NZ_JAVGVR010000001.1"/>
</dbReference>
<dbReference type="InterPro" id="IPR011006">
    <property type="entry name" value="CheY-like_superfamily"/>
</dbReference>
<keyword evidence="6" id="KW-1185">Reference proteome</keyword>
<dbReference type="Pfam" id="PF08664">
    <property type="entry name" value="YcbB"/>
    <property type="match status" value="1"/>
</dbReference>
<feature type="domain" description="Response regulatory" evidence="2">
    <location>
        <begin position="2"/>
        <end position="118"/>
    </location>
</feature>
<dbReference type="InterPro" id="IPR052048">
    <property type="entry name" value="ST_Response_Regulator"/>
</dbReference>
<dbReference type="AlphaFoldDB" id="A0A4R5VN25"/>
<protein>
    <submittedName>
        <fullName evidence="4">Response regulator</fullName>
    </submittedName>
</protein>
<evidence type="ECO:0000313" key="3">
    <source>
        <dbReference type="EMBL" id="MDQ6596008.1"/>
    </source>
</evidence>
<sequence>MNFFIVDDTVTIRGMLSNIIEEEGLGSIVGEAADGAEVDAETLSLKDVDILMIDLLMPIRDGIETVREIAPSFQGKIIMISQVETKDMISEAYSLGVEHYITKPINRLEVVSVLKKVSDYLMLEKSLHHIQKSLSFLTKHNTNNRILENTRPTKQPSLISSAKSILLELGIIGKSGEKDLLDLLTILHQLDMQGNRDLPPLKELYEQAAKIRLGSAASPQEITKEGKAVEQRVRRTIQQVLEHLASLGLTDYANPTFEYFSSKLFDYTQVRMKMLELEGKKQSAATTRIDIRKFIHSILMEAKVRG</sequence>
<dbReference type="PANTHER" id="PTHR43228:SF8">
    <property type="entry name" value="TRANSCRIPTIONAL REGULATORY PROTEIN GLNL"/>
    <property type="match status" value="1"/>
</dbReference>
<dbReference type="PANTHER" id="PTHR43228">
    <property type="entry name" value="TWO-COMPONENT RESPONSE REGULATOR"/>
    <property type="match status" value="1"/>
</dbReference>
<dbReference type="Proteomes" id="UP000295132">
    <property type="component" value="Unassembled WGS sequence"/>
</dbReference>
<dbReference type="InterPro" id="IPR013972">
    <property type="entry name" value="YcbB"/>
</dbReference>
<reference evidence="4 5" key="1">
    <citation type="submission" date="2019-03" db="EMBL/GenBank/DDBJ databases">
        <title>Bacillus niacini sp. nov. a Nicotinate-Metabolizing Mesophile Isolated from Soil.</title>
        <authorList>
            <person name="Zhang G."/>
        </authorList>
    </citation>
    <scope>NUCLEOTIDE SEQUENCE [LARGE SCALE GENOMIC DNA]</scope>
    <source>
        <strain evidence="4 5">WN066</strain>
    </source>
</reference>
<dbReference type="SMART" id="SM00448">
    <property type="entry name" value="REC"/>
    <property type="match status" value="1"/>
</dbReference>
<organism evidence="4 5">
    <name type="scientific">Bacillus salipaludis</name>
    <dbReference type="NCBI Taxonomy" id="2547811"/>
    <lineage>
        <taxon>Bacteria</taxon>
        <taxon>Bacillati</taxon>
        <taxon>Bacillota</taxon>
        <taxon>Bacilli</taxon>
        <taxon>Bacillales</taxon>
        <taxon>Bacillaceae</taxon>
        <taxon>Bacillus</taxon>
    </lineage>
</organism>
<dbReference type="InterPro" id="IPR001789">
    <property type="entry name" value="Sig_transdc_resp-reg_receiver"/>
</dbReference>
<evidence type="ECO:0000259" key="2">
    <source>
        <dbReference type="PROSITE" id="PS50110"/>
    </source>
</evidence>
<reference evidence="3" key="2">
    <citation type="submission" date="2023-08" db="EMBL/GenBank/DDBJ databases">
        <title>Nitrogen cycling bacteria in agricultural field soils.</title>
        <authorList>
            <person name="Jang J."/>
        </authorList>
    </citation>
    <scope>NUCLEOTIDE SEQUENCE</scope>
    <source>
        <strain evidence="3">PS3-36</strain>
    </source>
</reference>
<evidence type="ECO:0000313" key="5">
    <source>
        <dbReference type="Proteomes" id="UP000295132"/>
    </source>
</evidence>
<dbReference type="PROSITE" id="PS50110">
    <property type="entry name" value="RESPONSE_REGULATORY"/>
    <property type="match status" value="1"/>
</dbReference>
<accession>A0A4R5VN25</accession>
<dbReference type="EMBL" id="JAVGVR010000001">
    <property type="protein sequence ID" value="MDQ6596008.1"/>
    <property type="molecule type" value="Genomic_DNA"/>
</dbReference>
<dbReference type="GO" id="GO:0000160">
    <property type="term" value="P:phosphorelay signal transduction system"/>
    <property type="evidence" value="ECO:0007669"/>
    <property type="project" value="InterPro"/>
</dbReference>
<evidence type="ECO:0000256" key="1">
    <source>
        <dbReference type="PROSITE-ProRule" id="PRU00169"/>
    </source>
</evidence>
<dbReference type="Proteomes" id="UP001178888">
    <property type="component" value="Unassembled WGS sequence"/>
</dbReference>
<proteinExistence type="predicted"/>
<dbReference type="EMBL" id="SMYO01000008">
    <property type="protein sequence ID" value="TDK59671.1"/>
    <property type="molecule type" value="Genomic_DNA"/>
</dbReference>